<accession>A0A6P1TSM8</accession>
<dbReference type="Proteomes" id="UP000464314">
    <property type="component" value="Chromosome"/>
</dbReference>
<evidence type="ECO:0000313" key="2">
    <source>
        <dbReference type="Proteomes" id="UP000464314"/>
    </source>
</evidence>
<dbReference type="PANTHER" id="PTHR30217">
    <property type="entry name" value="PEPTIDASE U32 FAMILY"/>
    <property type="match status" value="1"/>
</dbReference>
<dbReference type="Pfam" id="PF01136">
    <property type="entry name" value="Peptidase_U32"/>
    <property type="match status" value="1"/>
</dbReference>
<keyword evidence="2" id="KW-1185">Reference proteome</keyword>
<dbReference type="InterPro" id="IPR051454">
    <property type="entry name" value="RNA/ubiquinone_mod_enzymes"/>
</dbReference>
<organism evidence="1 2">
    <name type="scientific">Anaerocolumna sedimenticola</name>
    <dbReference type="NCBI Taxonomy" id="2696063"/>
    <lineage>
        <taxon>Bacteria</taxon>
        <taxon>Bacillati</taxon>
        <taxon>Bacillota</taxon>
        <taxon>Clostridia</taxon>
        <taxon>Lachnospirales</taxon>
        <taxon>Lachnospiraceae</taxon>
        <taxon>Anaerocolumna</taxon>
    </lineage>
</organism>
<protein>
    <recommendedName>
        <fullName evidence="3">Peptidase U32</fullName>
    </recommendedName>
</protein>
<reference evidence="1 2" key="1">
    <citation type="submission" date="2020-01" db="EMBL/GenBank/DDBJ databases">
        <title>Genome analysis of Anaerocolumna sp. CBA3638.</title>
        <authorList>
            <person name="Kim J."/>
            <person name="Roh S.W."/>
        </authorList>
    </citation>
    <scope>NUCLEOTIDE SEQUENCE [LARGE SCALE GENOMIC DNA]</scope>
    <source>
        <strain evidence="1 2">CBA3638</strain>
    </source>
</reference>
<evidence type="ECO:0008006" key="3">
    <source>
        <dbReference type="Google" id="ProtNLM"/>
    </source>
</evidence>
<dbReference type="InterPro" id="IPR001539">
    <property type="entry name" value="Peptidase_U32"/>
</dbReference>
<dbReference type="PROSITE" id="PS01276">
    <property type="entry name" value="PEPTIDASE_U32"/>
    <property type="match status" value="1"/>
</dbReference>
<gene>
    <name evidence="1" type="ORF">Ana3638_18255</name>
</gene>
<proteinExistence type="predicted"/>
<dbReference type="AlphaFoldDB" id="A0A6P1TSM8"/>
<name>A0A6P1TSM8_9FIRM</name>
<dbReference type="PANTHER" id="PTHR30217:SF10">
    <property type="entry name" value="23S RRNA 5-HYDROXYCYTIDINE C2501 SYNTHASE"/>
    <property type="match status" value="1"/>
</dbReference>
<sequence length="421" mass="47898">MKNIEILAPAGSFESLAAAINASCDAVYIGGTKFGARAYADNLEVENMLYAIDYVHTHDKKIYMTVNTLLKNKELENELYEYIYPYYKQGLDAVIVQDVGVLRFLHEQFPNLPLHASTQMTLTMAQGAEVLKEFGVTRMVTSRELGLKEIKNIRNNTDLEIESFVHGALCYCYSGQCLMSSMIGGRSGNRGKCAQPCRMPYQLIENGKNLSGADEKYLLSPKDICTLDMIPELIEAGINSFKIEGRMKRPEYTAGVTAAYRKYTDKYLELGKEKYETYLSSHKTEIEKDMMKLQDLYNRGGFTRGYYKDKNGRTMISLNRPNHSGVFIGKVTDVKGNKAVILLSEDINTQDVLEIRNSSENLYEFTVKSDNNKGNRIETNFHRGSNIKPGNTVYRTKNNRLLKDLAEEYLKYEKKYLLPEN</sequence>
<dbReference type="KEGG" id="anr:Ana3638_18255"/>
<dbReference type="EMBL" id="CP048000">
    <property type="protein sequence ID" value="QHQ62485.1"/>
    <property type="molecule type" value="Genomic_DNA"/>
</dbReference>
<evidence type="ECO:0000313" key="1">
    <source>
        <dbReference type="EMBL" id="QHQ62485.1"/>
    </source>
</evidence>